<sequence length="405" mass="47113">MIEFSEKQLWRDRINSTVKEYTQYLRYILNGHLVLVLVFLLGAGAYYYQEWLKSIPSGFPVAWIMAILLSLLVTKSPIYTFLKDADRIFLIPVETRMKKYFLNCLLLSFIFQVYLLLMGLGLLMPLYARVNDGQFESFWYFFLLLSIAKGINILIRWHVQHYVNTSHHIADSLIRFCINFVILFLLFSNASLLFVVAVLVILALLFFYYKKATNKLGIKWEFLIAQDEKRMAGFYQLANMFTDVPHLRNRIKRRKLLDIFVNRIGYSQQLVFSNLYWRTYFRSGDYLGLSVRLTVIGGIALFFLSFGVGQVLLAVLFLYLTGLQLMPLWNAYQDKLWINLYPLSIDLRKVSFKKTISAVLSVQGIILSAVIAIKGDWTMGLMTLVASIIFTYLFVALYMSKKLQA</sequence>
<protein>
    <submittedName>
        <fullName evidence="2">ABC transporter permease</fullName>
    </submittedName>
</protein>
<keyword evidence="1" id="KW-0812">Transmembrane</keyword>
<feature type="transmembrane region" description="Helical" evidence="1">
    <location>
        <begin position="138"/>
        <end position="157"/>
    </location>
</feature>
<comment type="caution">
    <text evidence="2">The sequence shown here is derived from an EMBL/GenBank/DDBJ whole genome shotgun (WGS) entry which is preliminary data.</text>
</comment>
<feature type="transmembrane region" description="Helical" evidence="1">
    <location>
        <begin position="27"/>
        <end position="48"/>
    </location>
</feature>
<evidence type="ECO:0000256" key="1">
    <source>
        <dbReference type="SAM" id="Phobius"/>
    </source>
</evidence>
<dbReference type="Pfam" id="PF05975">
    <property type="entry name" value="EcsB"/>
    <property type="match status" value="1"/>
</dbReference>
<feature type="transmembrane region" description="Helical" evidence="1">
    <location>
        <begin position="100"/>
        <end position="126"/>
    </location>
</feature>
<feature type="transmembrane region" description="Helical" evidence="1">
    <location>
        <begin position="256"/>
        <end position="276"/>
    </location>
</feature>
<keyword evidence="1" id="KW-0472">Membrane</keyword>
<feature type="transmembrane region" description="Helical" evidence="1">
    <location>
        <begin position="169"/>
        <end position="186"/>
    </location>
</feature>
<accession>A0A437KI03</accession>
<dbReference type="AlphaFoldDB" id="A0A437KI03"/>
<feature type="transmembrane region" description="Helical" evidence="1">
    <location>
        <begin position="192"/>
        <end position="209"/>
    </location>
</feature>
<proteinExistence type="predicted"/>
<feature type="transmembrane region" description="Helical" evidence="1">
    <location>
        <begin position="60"/>
        <end position="79"/>
    </location>
</feature>
<feature type="transmembrane region" description="Helical" evidence="1">
    <location>
        <begin position="355"/>
        <end position="373"/>
    </location>
</feature>
<dbReference type="InterPro" id="IPR010288">
    <property type="entry name" value="EcsB_ABC"/>
</dbReference>
<evidence type="ECO:0000313" key="2">
    <source>
        <dbReference type="EMBL" id="RVT67695.1"/>
    </source>
</evidence>
<keyword evidence="3" id="KW-1185">Reference proteome</keyword>
<dbReference type="RefSeq" id="WP_127736303.1">
    <property type="nucleotide sequence ID" value="NZ_RZTZ01000001.1"/>
</dbReference>
<dbReference type="GO" id="GO:0016020">
    <property type="term" value="C:membrane"/>
    <property type="evidence" value="ECO:0007669"/>
    <property type="project" value="InterPro"/>
</dbReference>
<feature type="transmembrane region" description="Helical" evidence="1">
    <location>
        <begin position="379"/>
        <end position="399"/>
    </location>
</feature>
<gene>
    <name evidence="2" type="ORF">EM808_04260</name>
</gene>
<feature type="transmembrane region" description="Helical" evidence="1">
    <location>
        <begin position="296"/>
        <end position="320"/>
    </location>
</feature>
<evidence type="ECO:0000313" key="3">
    <source>
        <dbReference type="Proteomes" id="UP000288024"/>
    </source>
</evidence>
<name>A0A437KI03_9BACI</name>
<dbReference type="Proteomes" id="UP000288024">
    <property type="component" value="Unassembled WGS sequence"/>
</dbReference>
<keyword evidence="1" id="KW-1133">Transmembrane helix</keyword>
<organism evidence="2 3">
    <name type="scientific">Niallia taxi</name>
    <dbReference type="NCBI Taxonomy" id="2499688"/>
    <lineage>
        <taxon>Bacteria</taxon>
        <taxon>Bacillati</taxon>
        <taxon>Bacillota</taxon>
        <taxon>Bacilli</taxon>
        <taxon>Bacillales</taxon>
        <taxon>Bacillaceae</taxon>
        <taxon>Niallia</taxon>
    </lineage>
</organism>
<dbReference type="EMBL" id="RZTZ01000001">
    <property type="protein sequence ID" value="RVT67695.1"/>
    <property type="molecule type" value="Genomic_DNA"/>
</dbReference>
<reference evidence="2 3" key="1">
    <citation type="submission" date="2019-01" db="EMBL/GenBank/DDBJ databases">
        <title>Bacillus sp. M5HDSG1-1, whole genome shotgun sequence.</title>
        <authorList>
            <person name="Tuo L."/>
        </authorList>
    </citation>
    <scope>NUCLEOTIDE SEQUENCE [LARGE SCALE GENOMIC DNA]</scope>
    <source>
        <strain evidence="2 3">M5HDSG1-1</strain>
    </source>
</reference>
<dbReference type="PIRSF" id="PIRSF037259">
    <property type="entry name" value="EcsB_ABC"/>
    <property type="match status" value="1"/>
</dbReference>